<dbReference type="OrthoDB" id="2573941at2759"/>
<evidence type="ECO:0000256" key="2">
    <source>
        <dbReference type="PROSITE-ProRule" id="PRU00176"/>
    </source>
</evidence>
<dbReference type="InterPro" id="IPR035979">
    <property type="entry name" value="RBD_domain_sf"/>
</dbReference>
<proteinExistence type="predicted"/>
<dbReference type="PROSITE" id="PS50102">
    <property type="entry name" value="RRM"/>
    <property type="match status" value="1"/>
</dbReference>
<comment type="caution">
    <text evidence="5">The sequence shown here is derived from an EMBL/GenBank/DDBJ whole genome shotgun (WGS) entry which is preliminary data.</text>
</comment>
<dbReference type="AlphaFoldDB" id="A0A8H3G1P0"/>
<keyword evidence="1 2" id="KW-0694">RNA-binding</keyword>
<dbReference type="SMART" id="SM00360">
    <property type="entry name" value="RRM"/>
    <property type="match status" value="1"/>
</dbReference>
<evidence type="ECO:0000256" key="1">
    <source>
        <dbReference type="ARBA" id="ARBA00022884"/>
    </source>
</evidence>
<evidence type="ECO:0000256" key="3">
    <source>
        <dbReference type="SAM" id="MobiDB-lite"/>
    </source>
</evidence>
<evidence type="ECO:0000313" key="6">
    <source>
        <dbReference type="Proteomes" id="UP000664203"/>
    </source>
</evidence>
<dbReference type="GO" id="GO:0071011">
    <property type="term" value="C:precatalytic spliceosome"/>
    <property type="evidence" value="ECO:0007669"/>
    <property type="project" value="TreeGrafter"/>
</dbReference>
<dbReference type="InterPro" id="IPR045844">
    <property type="entry name" value="RRM_Ist3-like"/>
</dbReference>
<dbReference type="GO" id="GO:0000398">
    <property type="term" value="P:mRNA splicing, via spliceosome"/>
    <property type="evidence" value="ECO:0007669"/>
    <property type="project" value="InterPro"/>
</dbReference>
<dbReference type="GO" id="GO:0071013">
    <property type="term" value="C:catalytic step 2 spliceosome"/>
    <property type="evidence" value="ECO:0007669"/>
    <property type="project" value="TreeGrafter"/>
</dbReference>
<dbReference type="CDD" id="cd12411">
    <property type="entry name" value="RRM_ist3_like"/>
    <property type="match status" value="1"/>
</dbReference>
<dbReference type="Proteomes" id="UP000664203">
    <property type="component" value="Unassembled WGS sequence"/>
</dbReference>
<keyword evidence="6" id="KW-1185">Reference proteome</keyword>
<feature type="domain" description="RRM" evidence="4">
    <location>
        <begin position="33"/>
        <end position="111"/>
    </location>
</feature>
<dbReference type="SUPFAM" id="SSF54928">
    <property type="entry name" value="RNA-binding domain, RBD"/>
    <property type="match status" value="1"/>
</dbReference>
<dbReference type="GO" id="GO:0005686">
    <property type="term" value="C:U2 snRNP"/>
    <property type="evidence" value="ECO:0007669"/>
    <property type="project" value="TreeGrafter"/>
</dbReference>
<dbReference type="InterPro" id="IPR051847">
    <property type="entry name" value="RNA_proc/Spliceosome_comp"/>
</dbReference>
<evidence type="ECO:0000313" key="5">
    <source>
        <dbReference type="EMBL" id="CAF9935028.1"/>
    </source>
</evidence>
<dbReference type="GO" id="GO:0003723">
    <property type="term" value="F:RNA binding"/>
    <property type="evidence" value="ECO:0007669"/>
    <property type="project" value="UniProtKB-UniRule"/>
</dbReference>
<dbReference type="InterPro" id="IPR000504">
    <property type="entry name" value="RRM_dom"/>
</dbReference>
<dbReference type="EMBL" id="CAJPDR010000399">
    <property type="protein sequence ID" value="CAF9935028.1"/>
    <property type="molecule type" value="Genomic_DNA"/>
</dbReference>
<feature type="compositionally biased region" description="Basic residues" evidence="3">
    <location>
        <begin position="234"/>
        <end position="246"/>
    </location>
</feature>
<feature type="compositionally biased region" description="Basic and acidic residues" evidence="3">
    <location>
        <begin position="141"/>
        <end position="177"/>
    </location>
</feature>
<protein>
    <recommendedName>
        <fullName evidence="4">RRM domain-containing protein</fullName>
    </recommendedName>
</protein>
<accession>A0A8H3G1P0</accession>
<feature type="compositionally biased region" description="Basic and acidic residues" evidence="3">
    <location>
        <begin position="184"/>
        <end position="193"/>
    </location>
</feature>
<gene>
    <name evidence="5" type="ORF">ALECFALPRED_006216</name>
</gene>
<dbReference type="Pfam" id="PF00076">
    <property type="entry name" value="RRM_1"/>
    <property type="match status" value="1"/>
</dbReference>
<sequence>MNTIREIQNLNKRELENGVSTEASWHADYRDTAYIYIGGLPFDLSEGDVLTIFSQFGEVTYINLIRDKESGKSKGFAFLKYEDQRSTDLAVDNLGGASVMGRVLKVDHTRYKRKDGEEEEERERGLQGGPAGKQSEEESEQERRPMAREELELQKLLRDHDDDDPMKEYLVQEKRGEVVQALKRLQDGGEEGKGKKKNKHKHHHHSHRHDHRERRTSEADAEKDDRRKPDHGDRHRHGHRRRSRSP</sequence>
<reference evidence="5" key="1">
    <citation type="submission" date="2021-03" db="EMBL/GenBank/DDBJ databases">
        <authorList>
            <person name="Tagirdzhanova G."/>
        </authorList>
    </citation>
    <scope>NUCLEOTIDE SEQUENCE</scope>
</reference>
<dbReference type="PANTHER" id="PTHR45880:SF1">
    <property type="entry name" value="RNA-BINDING MOTIF PROTEIN, X-LINKED 2"/>
    <property type="match status" value="1"/>
</dbReference>
<dbReference type="InterPro" id="IPR012677">
    <property type="entry name" value="Nucleotide-bd_a/b_plait_sf"/>
</dbReference>
<feature type="compositionally biased region" description="Basic and acidic residues" evidence="3">
    <location>
        <begin position="213"/>
        <end position="233"/>
    </location>
</feature>
<dbReference type="Gene3D" id="3.30.70.330">
    <property type="match status" value="1"/>
</dbReference>
<dbReference type="PANTHER" id="PTHR45880">
    <property type="entry name" value="RNA-BINDING MOTIF PROTEIN, X-LINKED 2"/>
    <property type="match status" value="1"/>
</dbReference>
<feature type="region of interest" description="Disordered" evidence="3">
    <location>
        <begin position="110"/>
        <end position="246"/>
    </location>
</feature>
<name>A0A8H3G1P0_9LECA</name>
<organism evidence="5 6">
    <name type="scientific">Alectoria fallacina</name>
    <dbReference type="NCBI Taxonomy" id="1903189"/>
    <lineage>
        <taxon>Eukaryota</taxon>
        <taxon>Fungi</taxon>
        <taxon>Dikarya</taxon>
        <taxon>Ascomycota</taxon>
        <taxon>Pezizomycotina</taxon>
        <taxon>Lecanoromycetes</taxon>
        <taxon>OSLEUM clade</taxon>
        <taxon>Lecanoromycetidae</taxon>
        <taxon>Lecanorales</taxon>
        <taxon>Lecanorineae</taxon>
        <taxon>Parmeliaceae</taxon>
        <taxon>Alectoria</taxon>
    </lineage>
</organism>
<feature type="compositionally biased region" description="Basic residues" evidence="3">
    <location>
        <begin position="194"/>
        <end position="212"/>
    </location>
</feature>
<evidence type="ECO:0000259" key="4">
    <source>
        <dbReference type="PROSITE" id="PS50102"/>
    </source>
</evidence>